<reference evidence="4 5" key="1">
    <citation type="submission" date="2018-05" db="EMBL/GenBank/DDBJ databases">
        <title>Genome comparison of Eubacterium sp.</title>
        <authorList>
            <person name="Feng Y."/>
            <person name="Sanchez-Andrea I."/>
            <person name="Stams A.J.M."/>
            <person name="De Vos W.M."/>
        </authorList>
    </citation>
    <scope>NUCLEOTIDE SEQUENCE [LARGE SCALE GENOMIC DNA]</scope>
    <source>
        <strain evidence="4 5">YI</strain>
    </source>
</reference>
<proteinExistence type="inferred from homology"/>
<dbReference type="InterPro" id="IPR050272">
    <property type="entry name" value="Isochorismatase-like_hydrls"/>
</dbReference>
<dbReference type="PANTHER" id="PTHR43540:SF10">
    <property type="entry name" value="ISOCHORISMATASE"/>
    <property type="match status" value="1"/>
</dbReference>
<organism evidence="4 5">
    <name type="scientific">Eubacterium maltosivorans</name>
    <dbReference type="NCBI Taxonomy" id="2041044"/>
    <lineage>
        <taxon>Bacteria</taxon>
        <taxon>Bacillati</taxon>
        <taxon>Bacillota</taxon>
        <taxon>Clostridia</taxon>
        <taxon>Eubacteriales</taxon>
        <taxon>Eubacteriaceae</taxon>
        <taxon>Eubacterium</taxon>
    </lineage>
</organism>
<dbReference type="KEGG" id="emt:CPZ25_016680"/>
<feature type="domain" description="Isochorismatase-like" evidence="3">
    <location>
        <begin position="4"/>
        <end position="178"/>
    </location>
</feature>
<evidence type="ECO:0000313" key="4">
    <source>
        <dbReference type="EMBL" id="QCT72889.1"/>
    </source>
</evidence>
<name>A0A4P9CBA0_EUBML</name>
<keyword evidence="5" id="KW-1185">Reference proteome</keyword>
<protein>
    <submittedName>
        <fullName evidence="4">Cysteine hydrolase</fullName>
    </submittedName>
</protein>
<dbReference type="RefSeq" id="WP_096920146.1">
    <property type="nucleotide sequence ID" value="NZ_CP029487.1"/>
</dbReference>
<dbReference type="SUPFAM" id="SSF52499">
    <property type="entry name" value="Isochorismatase-like hydrolases"/>
    <property type="match status" value="1"/>
</dbReference>
<evidence type="ECO:0000259" key="3">
    <source>
        <dbReference type="Pfam" id="PF00857"/>
    </source>
</evidence>
<dbReference type="CDD" id="cd00431">
    <property type="entry name" value="cysteine_hydrolases"/>
    <property type="match status" value="1"/>
</dbReference>
<dbReference type="Proteomes" id="UP000218387">
    <property type="component" value="Chromosome"/>
</dbReference>
<dbReference type="PANTHER" id="PTHR43540">
    <property type="entry name" value="PEROXYUREIDOACRYLATE/UREIDOACRYLATE AMIDOHYDROLASE-RELATED"/>
    <property type="match status" value="1"/>
</dbReference>
<sequence length="184" mass="20139">MNQALILIDYTYDFVAPDGKLTAGAPAQAIDENLAAAVGETLEGGGMVFVVNDLHLENDGTHPETALFPPHNLLGSPGRAVYGKTDEKLRGYQALENRQVFYMDKFRYSAFAGTALDILLRQNHIRKLELAGVCTDICVLHTAISAYNLGYAVTVHENRVASFNAEGHKWALEHFKSSLGFTVI</sequence>
<dbReference type="GO" id="GO:0016787">
    <property type="term" value="F:hydrolase activity"/>
    <property type="evidence" value="ECO:0007669"/>
    <property type="project" value="UniProtKB-KW"/>
</dbReference>
<dbReference type="Pfam" id="PF00857">
    <property type="entry name" value="Isochorismatase"/>
    <property type="match status" value="1"/>
</dbReference>
<dbReference type="EMBL" id="CP029487">
    <property type="protein sequence ID" value="QCT72889.1"/>
    <property type="molecule type" value="Genomic_DNA"/>
</dbReference>
<gene>
    <name evidence="4" type="ORF">CPZ25_016680</name>
</gene>
<comment type="similarity">
    <text evidence="1">Belongs to the isochorismatase family.</text>
</comment>
<dbReference type="InterPro" id="IPR000868">
    <property type="entry name" value="Isochorismatase-like_dom"/>
</dbReference>
<evidence type="ECO:0000256" key="1">
    <source>
        <dbReference type="ARBA" id="ARBA00006336"/>
    </source>
</evidence>
<keyword evidence="2 4" id="KW-0378">Hydrolase</keyword>
<evidence type="ECO:0000256" key="2">
    <source>
        <dbReference type="ARBA" id="ARBA00022801"/>
    </source>
</evidence>
<accession>A0A4P9CBA0</accession>
<evidence type="ECO:0000313" key="5">
    <source>
        <dbReference type="Proteomes" id="UP000218387"/>
    </source>
</evidence>
<dbReference type="InterPro" id="IPR036380">
    <property type="entry name" value="Isochorismatase-like_sf"/>
</dbReference>
<dbReference type="AlphaFoldDB" id="A0A4P9CBA0"/>
<dbReference type="Gene3D" id="3.40.50.850">
    <property type="entry name" value="Isochorismatase-like"/>
    <property type="match status" value="1"/>
</dbReference>